<feature type="transmembrane region" description="Helical" evidence="9">
    <location>
        <begin position="193"/>
        <end position="210"/>
    </location>
</feature>
<dbReference type="Proteomes" id="UP001144673">
    <property type="component" value="Chromosome 5"/>
</dbReference>
<feature type="transmembrane region" description="Helical" evidence="9">
    <location>
        <begin position="27"/>
        <end position="47"/>
    </location>
</feature>
<feature type="transmembrane region" description="Helical" evidence="9">
    <location>
        <begin position="92"/>
        <end position="112"/>
    </location>
</feature>
<feature type="domain" description="ABC transporter" evidence="10">
    <location>
        <begin position="1191"/>
        <end position="1427"/>
    </location>
</feature>
<evidence type="ECO:0000259" key="11">
    <source>
        <dbReference type="PROSITE" id="PS50929"/>
    </source>
</evidence>
<keyword evidence="4 9" id="KW-0812">Transmembrane</keyword>
<keyword evidence="7 9" id="KW-1133">Transmembrane helix</keyword>
<dbReference type="InterPro" id="IPR050173">
    <property type="entry name" value="ABC_transporter_C-like"/>
</dbReference>
<dbReference type="Pfam" id="PF00664">
    <property type="entry name" value="ABC_membrane"/>
    <property type="match status" value="2"/>
</dbReference>
<dbReference type="PROSITE" id="PS00211">
    <property type="entry name" value="ABC_TRANSPORTER_1"/>
    <property type="match status" value="2"/>
</dbReference>
<feature type="transmembrane region" description="Helical" evidence="9">
    <location>
        <begin position="59"/>
        <end position="80"/>
    </location>
</feature>
<evidence type="ECO:0000256" key="4">
    <source>
        <dbReference type="ARBA" id="ARBA00022692"/>
    </source>
</evidence>
<feature type="transmembrane region" description="Helical" evidence="9">
    <location>
        <begin position="866"/>
        <end position="889"/>
    </location>
</feature>
<dbReference type="InterPro" id="IPR003439">
    <property type="entry name" value="ABC_transporter-like_ATP-bd"/>
</dbReference>
<comment type="subcellular location">
    <subcellularLocation>
        <location evidence="1">Cell membrane</location>
        <topology evidence="1">Multi-pass membrane protein</topology>
    </subcellularLocation>
</comment>
<keyword evidence="2" id="KW-0813">Transport</keyword>
<feature type="transmembrane region" description="Helical" evidence="9">
    <location>
        <begin position="910"/>
        <end position="933"/>
    </location>
</feature>
<comment type="caution">
    <text evidence="12">The sequence shown here is derived from an EMBL/GenBank/DDBJ whole genome shotgun (WGS) entry which is preliminary data.</text>
</comment>
<dbReference type="SUPFAM" id="SSF52540">
    <property type="entry name" value="P-loop containing nucleoside triphosphate hydrolases"/>
    <property type="match status" value="2"/>
</dbReference>
<evidence type="ECO:0000256" key="1">
    <source>
        <dbReference type="ARBA" id="ARBA00004651"/>
    </source>
</evidence>
<feature type="transmembrane region" description="Helical" evidence="9">
    <location>
        <begin position="1001"/>
        <end position="1025"/>
    </location>
</feature>
<dbReference type="PROSITE" id="PS50929">
    <property type="entry name" value="ABC_TM1F"/>
    <property type="match status" value="2"/>
</dbReference>
<sequence length="1427" mass="156878">MPLSMDNFFWPSVFQILDFTLKFEETILEIVPASSFLLTGALVYLHYRRQPTYIRDGPLLFLKIGVAIVLVGLQAVSLALRSTSKAYRTNTTLSAAELDVVAACGLVILVVAEHRHAVRASAFIGLYLLLSLLIDTIEARSYFKRGMTSLGAISVASAVVRLTLLVLDEVPKVNLIIDPIIRDASGREATSGFWSRTLFFFMGPIFRVGFKRTLRPQDLSVIGMEFSSKRLFAEISRYWKPTDRLGSYSLLLACLYTWKSALFTTLLPRLLLTGFNFSQPYLLQAVVNAVSQVRDTSDDSILSNMSLLNPYLVVATLFVFAGSGLSRGVSSHMKYRLVIRVRGGLITLAMDKSQRLNVPDAQKNVPISLMSAEIAGIAEDLPRCLEIPFSFFESGLGVYLLWRFVQRSGFMIIFPLVFATVVSMIFGQFSAPAMRAWNEKIESRVSKTSQILSQLPAIKMLGLGPKTAEHVQNLRVREIEAAKTNRSISAGSIAAASFCDLITPTTVIAAALFWGGFGGKFTPEVVYPVLALVAHVQEPLASLFKSLLQAKTLLVYFSRIQQFLCQEEHEDPRIMIGQIQSQISPDSAALVHFAEATVAPRCSGTAILRNINLEIRPGSTTAVFGPTGSGKSTFIDAILGEADILDGQLFANDVAIAYCGQSAYLPNTTIQECIVGHCEYTESWFNTVVESCQLAEDLQRLPGGKDYVVGPGGMALSGGQRVRVSIARAAFALAQLVVLDDSLSSLDGRTAQALLKGLFGDGGVLRQNRAAVVISSNMVDCVDFADQYVVLEDEGKFSTSTPQSDPNIRTRLEWLFSTSCTATSNSAPSEGEASTDQTSTLTATTTGNQEADAKLRQQGGRSLYSFWWRFAGRMPFAVWFVLIMLTGVADASPKIVLRYWAAKAAYERKYFIAYAILPFVAGGLVCVSLLVMFRVLAPRTARGLHAELTKTVFKASLGVLGAGDTGSIMNMYSLDMTLVAKMIPAYTHNTFYFTCASLSQLGIILSGAIYLLAAVPFLGLVLFFLQRFYLRTSRQLRHLDLEAQAPLVSSIQDTSRDLVYIRSFGWQSQNMERNFRLLDEAQKPVYLLYCAQVFLTLVLDLLVALLALLLVTFAVYLQHATSANAVGVSFLSLIVISECFNGVIVSWTHLETSIGALVRLQKFAQSTPKEDDGNTPLPADWPSAGKVEVDVRAARYEAAPNQPQRPPVLKEISLSIDAGTRLGIVGRSGSGKTSLLLALLGFLQYDGSIKIDGVEVRDTNRDELRSRIVTITQDNVVLEGTIRQNLLPFDTAWGEQPFGPKTERESNEDRQKDAILQETLVRLQIWDSLEEAGKLDAFVGKVGYSHGELQMLCIARAVVRRRLTGSRLVLVDEGTSTVDRWRDLLVRETIQQYFSKCTIIVIAHRDETIADASAIVTLSHGKVVQRQ</sequence>
<dbReference type="SMART" id="SM00382">
    <property type="entry name" value="AAA"/>
    <property type="match status" value="2"/>
</dbReference>
<evidence type="ECO:0000256" key="5">
    <source>
        <dbReference type="ARBA" id="ARBA00022741"/>
    </source>
</evidence>
<feature type="transmembrane region" description="Helical" evidence="9">
    <location>
        <begin position="308"/>
        <end position="326"/>
    </location>
</feature>
<keyword evidence="13" id="KW-1185">Reference proteome</keyword>
<keyword evidence="3" id="KW-1003">Cell membrane</keyword>
<dbReference type="InterPro" id="IPR027417">
    <property type="entry name" value="P-loop_NTPase"/>
</dbReference>
<dbReference type="SUPFAM" id="SSF90123">
    <property type="entry name" value="ABC transporter transmembrane region"/>
    <property type="match status" value="2"/>
</dbReference>
<reference evidence="12" key="1">
    <citation type="journal article" date="2023" name="Access Microbiol">
        <title>De-novo genome assembly for Akanthomyces muscarius, a biocontrol agent of insect agricultural pests.</title>
        <authorList>
            <person name="Erdos Z."/>
            <person name="Studholme D.J."/>
            <person name="Raymond B."/>
            <person name="Sharma M."/>
        </authorList>
    </citation>
    <scope>NUCLEOTIDE SEQUENCE</scope>
    <source>
        <strain evidence="12">Ve6</strain>
    </source>
</reference>
<dbReference type="Pfam" id="PF00005">
    <property type="entry name" value="ABC_tran"/>
    <property type="match status" value="2"/>
</dbReference>
<dbReference type="InterPro" id="IPR003593">
    <property type="entry name" value="AAA+_ATPase"/>
</dbReference>
<keyword evidence="6" id="KW-0067">ATP-binding</keyword>
<feature type="transmembrane region" description="Helical" evidence="9">
    <location>
        <begin position="1086"/>
        <end position="1116"/>
    </location>
</feature>
<feature type="transmembrane region" description="Helical" evidence="9">
    <location>
        <begin position="410"/>
        <end position="431"/>
    </location>
</feature>
<evidence type="ECO:0000313" key="13">
    <source>
        <dbReference type="Proteomes" id="UP001144673"/>
    </source>
</evidence>
<protein>
    <recommendedName>
        <fullName evidence="14">ABC transporter</fullName>
    </recommendedName>
</protein>
<feature type="transmembrane region" description="Helical" evidence="9">
    <location>
        <begin position="1128"/>
        <end position="1150"/>
    </location>
</feature>
<dbReference type="RefSeq" id="XP_056053628.1">
    <property type="nucleotide sequence ID" value="XM_056196487.1"/>
</dbReference>
<dbReference type="PANTHER" id="PTHR24223:SF399">
    <property type="entry name" value="ABC TRANSPORTER ATNG"/>
    <property type="match status" value="1"/>
</dbReference>
<dbReference type="InterPro" id="IPR017871">
    <property type="entry name" value="ABC_transporter-like_CS"/>
</dbReference>
<organism evidence="12 13">
    <name type="scientific">Akanthomyces muscarius</name>
    <name type="common">Entomopathogenic fungus</name>
    <name type="synonym">Lecanicillium muscarium</name>
    <dbReference type="NCBI Taxonomy" id="2231603"/>
    <lineage>
        <taxon>Eukaryota</taxon>
        <taxon>Fungi</taxon>
        <taxon>Dikarya</taxon>
        <taxon>Ascomycota</taxon>
        <taxon>Pezizomycotina</taxon>
        <taxon>Sordariomycetes</taxon>
        <taxon>Hypocreomycetidae</taxon>
        <taxon>Hypocreales</taxon>
        <taxon>Cordycipitaceae</taxon>
        <taxon>Akanthomyces</taxon>
    </lineage>
</organism>
<dbReference type="PROSITE" id="PS50893">
    <property type="entry name" value="ABC_TRANSPORTER_2"/>
    <property type="match status" value="2"/>
</dbReference>
<evidence type="ECO:0000256" key="6">
    <source>
        <dbReference type="ARBA" id="ARBA00022840"/>
    </source>
</evidence>
<dbReference type="CDD" id="cd18580">
    <property type="entry name" value="ABC_6TM_ABCC_D2"/>
    <property type="match status" value="1"/>
</dbReference>
<dbReference type="Gene3D" id="1.20.1560.10">
    <property type="entry name" value="ABC transporter type 1, transmembrane domain"/>
    <property type="match status" value="2"/>
</dbReference>
<evidence type="ECO:0000256" key="2">
    <source>
        <dbReference type="ARBA" id="ARBA00022448"/>
    </source>
</evidence>
<dbReference type="InterPro" id="IPR011527">
    <property type="entry name" value="ABC1_TM_dom"/>
</dbReference>
<gene>
    <name evidence="12" type="ORF">LMH87_009485</name>
</gene>
<evidence type="ECO:0000256" key="7">
    <source>
        <dbReference type="ARBA" id="ARBA00022989"/>
    </source>
</evidence>
<feature type="domain" description="ABC transmembrane type-1" evidence="11">
    <location>
        <begin position="270"/>
        <end position="552"/>
    </location>
</feature>
<dbReference type="EMBL" id="JAJHUN010000008">
    <property type="protein sequence ID" value="KAJ4152970.1"/>
    <property type="molecule type" value="Genomic_DNA"/>
</dbReference>
<evidence type="ECO:0000259" key="10">
    <source>
        <dbReference type="PROSITE" id="PS50893"/>
    </source>
</evidence>
<dbReference type="InterPro" id="IPR044726">
    <property type="entry name" value="ABCC_6TM_D2"/>
</dbReference>
<evidence type="ECO:0008006" key="14">
    <source>
        <dbReference type="Google" id="ProtNLM"/>
    </source>
</evidence>
<accession>A0A9W8QC64</accession>
<evidence type="ECO:0000256" key="9">
    <source>
        <dbReference type="SAM" id="Phobius"/>
    </source>
</evidence>
<dbReference type="GO" id="GO:0005886">
    <property type="term" value="C:plasma membrane"/>
    <property type="evidence" value="ECO:0007669"/>
    <property type="project" value="UniProtKB-SubCell"/>
</dbReference>
<evidence type="ECO:0000256" key="8">
    <source>
        <dbReference type="ARBA" id="ARBA00023136"/>
    </source>
</evidence>
<evidence type="ECO:0000256" key="3">
    <source>
        <dbReference type="ARBA" id="ARBA00022475"/>
    </source>
</evidence>
<dbReference type="GO" id="GO:0140359">
    <property type="term" value="F:ABC-type transporter activity"/>
    <property type="evidence" value="ECO:0007669"/>
    <property type="project" value="InterPro"/>
</dbReference>
<feature type="transmembrane region" description="Helical" evidence="9">
    <location>
        <begin position="245"/>
        <end position="267"/>
    </location>
</feature>
<dbReference type="Gene3D" id="3.40.50.300">
    <property type="entry name" value="P-loop containing nucleotide triphosphate hydrolases"/>
    <property type="match status" value="2"/>
</dbReference>
<evidence type="ECO:0000313" key="12">
    <source>
        <dbReference type="EMBL" id="KAJ4152970.1"/>
    </source>
</evidence>
<feature type="transmembrane region" description="Helical" evidence="9">
    <location>
        <begin position="118"/>
        <end position="137"/>
    </location>
</feature>
<feature type="domain" description="ABC transmembrane type-1" evidence="11">
    <location>
        <begin position="874"/>
        <end position="1152"/>
    </location>
</feature>
<proteinExistence type="predicted"/>
<keyword evidence="8 9" id="KW-0472">Membrane</keyword>
<dbReference type="KEGG" id="amus:LMH87_009485"/>
<dbReference type="InterPro" id="IPR036640">
    <property type="entry name" value="ABC1_TM_sf"/>
</dbReference>
<dbReference type="GeneID" id="80896644"/>
<dbReference type="GO" id="GO:0016887">
    <property type="term" value="F:ATP hydrolysis activity"/>
    <property type="evidence" value="ECO:0007669"/>
    <property type="project" value="InterPro"/>
</dbReference>
<name>A0A9W8QC64_AKAMU</name>
<dbReference type="GO" id="GO:0005524">
    <property type="term" value="F:ATP binding"/>
    <property type="evidence" value="ECO:0007669"/>
    <property type="project" value="UniProtKB-KW"/>
</dbReference>
<keyword evidence="5" id="KW-0547">Nucleotide-binding</keyword>
<dbReference type="PANTHER" id="PTHR24223">
    <property type="entry name" value="ATP-BINDING CASSETTE SUB-FAMILY C"/>
    <property type="match status" value="1"/>
</dbReference>
<feature type="domain" description="ABC transporter" evidence="10">
    <location>
        <begin position="591"/>
        <end position="818"/>
    </location>
</feature>